<evidence type="ECO:0000313" key="4">
    <source>
        <dbReference type="Proteomes" id="UP000234254"/>
    </source>
</evidence>
<name>A0A2I1DHE5_ASPC2</name>
<gene>
    <name evidence="3" type="ORF">P168DRAFT_332898</name>
</gene>
<accession>A0A2I1DHE5</accession>
<dbReference type="RefSeq" id="XP_024697884.1">
    <property type="nucleotide sequence ID" value="XM_024841668.1"/>
</dbReference>
<dbReference type="VEuPathDB" id="FungiDB:P168DRAFT_332898"/>
<feature type="transmembrane region" description="Helical" evidence="2">
    <location>
        <begin position="98"/>
        <end position="121"/>
    </location>
</feature>
<proteinExistence type="predicted"/>
<sequence>MRMNRGLREQRIDRNMHHHASPSQECLRRDGRSRRMFNYLPPRSSQTRQRFQCRCIPSQPSLDGNQHRNERKEPEDLVRQGRRYPSPGHFATRHYNRVYLLGLDILILLPLAIYAAGSSLWTEKLDSFAMMRIGAVVAEKVPFLVGRGTDKIEALDEIPGWVGDTAEGSKILVCIYKIPKQKTWR</sequence>
<reference evidence="3" key="1">
    <citation type="submission" date="2016-12" db="EMBL/GenBank/DDBJ databases">
        <title>The genomes of Aspergillus section Nigri reveals drivers in fungal speciation.</title>
        <authorList>
            <consortium name="DOE Joint Genome Institute"/>
            <person name="Vesth T.C."/>
            <person name="Nybo J."/>
            <person name="Theobald S."/>
            <person name="Brandl J."/>
            <person name="Frisvad J.C."/>
            <person name="Nielsen K.F."/>
            <person name="Lyhne E.K."/>
            <person name="Kogle M.E."/>
            <person name="Kuo A."/>
            <person name="Riley R."/>
            <person name="Clum A."/>
            <person name="Nolan M."/>
            <person name="Lipzen A."/>
            <person name="Salamov A."/>
            <person name="Henrissat B."/>
            <person name="Wiebenga A."/>
            <person name="De vries R.P."/>
            <person name="Grigoriev I.V."/>
            <person name="Mortensen U.H."/>
            <person name="Andersen M.R."/>
            <person name="Baker S.E."/>
        </authorList>
    </citation>
    <scope>NUCLEOTIDE SEQUENCE</scope>
    <source>
        <strain evidence="3">IBT 28561</strain>
    </source>
</reference>
<feature type="region of interest" description="Disordered" evidence="1">
    <location>
        <begin position="56"/>
        <end position="83"/>
    </location>
</feature>
<dbReference type="GeneID" id="36549194"/>
<organism evidence="3 4">
    <name type="scientific">Aspergillus campestris (strain IBT 28561)</name>
    <dbReference type="NCBI Taxonomy" id="1392248"/>
    <lineage>
        <taxon>Eukaryota</taxon>
        <taxon>Fungi</taxon>
        <taxon>Dikarya</taxon>
        <taxon>Ascomycota</taxon>
        <taxon>Pezizomycotina</taxon>
        <taxon>Eurotiomycetes</taxon>
        <taxon>Eurotiomycetidae</taxon>
        <taxon>Eurotiales</taxon>
        <taxon>Aspergillaceae</taxon>
        <taxon>Aspergillus</taxon>
        <taxon>Aspergillus subgen. Circumdati</taxon>
    </lineage>
</organism>
<comment type="caution">
    <text evidence="3">The sequence shown here is derived from an EMBL/GenBank/DDBJ whole genome shotgun (WGS) entry which is preliminary data.</text>
</comment>
<keyword evidence="2" id="KW-0472">Membrane</keyword>
<evidence type="ECO:0000313" key="3">
    <source>
        <dbReference type="EMBL" id="PKY09290.1"/>
    </source>
</evidence>
<keyword evidence="2" id="KW-1133">Transmembrane helix</keyword>
<dbReference type="AlphaFoldDB" id="A0A2I1DHE5"/>
<dbReference type="Proteomes" id="UP000234254">
    <property type="component" value="Unassembled WGS sequence"/>
</dbReference>
<feature type="region of interest" description="Disordered" evidence="1">
    <location>
        <begin position="1"/>
        <end position="27"/>
    </location>
</feature>
<evidence type="ECO:0000256" key="2">
    <source>
        <dbReference type="SAM" id="Phobius"/>
    </source>
</evidence>
<keyword evidence="4" id="KW-1185">Reference proteome</keyword>
<evidence type="ECO:0000256" key="1">
    <source>
        <dbReference type="SAM" id="MobiDB-lite"/>
    </source>
</evidence>
<keyword evidence="2" id="KW-0812">Transmembrane</keyword>
<dbReference type="OrthoDB" id="5381672at2759"/>
<protein>
    <submittedName>
        <fullName evidence="3">Uncharacterized protein</fullName>
    </submittedName>
</protein>
<dbReference type="EMBL" id="MSFM01000001">
    <property type="protein sequence ID" value="PKY09290.1"/>
    <property type="molecule type" value="Genomic_DNA"/>
</dbReference>
<feature type="compositionally biased region" description="Basic and acidic residues" evidence="1">
    <location>
        <begin position="65"/>
        <end position="79"/>
    </location>
</feature>
<feature type="compositionally biased region" description="Basic and acidic residues" evidence="1">
    <location>
        <begin position="1"/>
        <end position="15"/>
    </location>
</feature>